<proteinExistence type="predicted"/>
<dbReference type="EMBL" id="BLKW01000002">
    <property type="protein sequence ID" value="GFG73727.1"/>
    <property type="molecule type" value="Genomic_DNA"/>
</dbReference>
<evidence type="ECO:0000313" key="2">
    <source>
        <dbReference type="Proteomes" id="UP000465361"/>
    </source>
</evidence>
<accession>A0A7I9XVF9</accession>
<sequence>MADVASIPLEQLQLAKQKIQSLMDHTHAIIMQAQSANDDLIQGQSLAGAAGVASAAKAAEITQAGEQLKNSIMHLAENLGIASLQWESQATDAAQLIAGTDVGGQLT</sequence>
<dbReference type="RefSeq" id="WP_163754986.1">
    <property type="nucleotide sequence ID" value="NZ_BLKW01000002.1"/>
</dbReference>
<comment type="caution">
    <text evidence="1">The sequence shown here is derived from an EMBL/GenBank/DDBJ whole genome shotgun (WGS) entry which is preliminary data.</text>
</comment>
<name>A0A7I9XVF9_9MYCO</name>
<reference evidence="1 2" key="1">
    <citation type="journal article" date="2019" name="Emerg. Microbes Infect.">
        <title>Comprehensive subspecies identification of 175 nontuberculous mycobacteria species based on 7547 genomic profiles.</title>
        <authorList>
            <person name="Matsumoto Y."/>
            <person name="Kinjo T."/>
            <person name="Motooka D."/>
            <person name="Nabeya D."/>
            <person name="Jung N."/>
            <person name="Uechi K."/>
            <person name="Horii T."/>
            <person name="Iida T."/>
            <person name="Fujita J."/>
            <person name="Nakamura S."/>
        </authorList>
    </citation>
    <scope>NUCLEOTIDE SEQUENCE [LARGE SCALE GENOMIC DNA]</scope>
    <source>
        <strain evidence="1 2">JCM 17322</strain>
    </source>
</reference>
<organism evidence="1 2">
    <name type="scientific">Mycobacterium botniense</name>
    <dbReference type="NCBI Taxonomy" id="84962"/>
    <lineage>
        <taxon>Bacteria</taxon>
        <taxon>Bacillati</taxon>
        <taxon>Actinomycetota</taxon>
        <taxon>Actinomycetes</taxon>
        <taxon>Mycobacteriales</taxon>
        <taxon>Mycobacteriaceae</taxon>
        <taxon>Mycobacterium</taxon>
    </lineage>
</organism>
<gene>
    <name evidence="1" type="ORF">MBOT_10920</name>
</gene>
<dbReference type="AlphaFoldDB" id="A0A7I9XVF9"/>
<protein>
    <submittedName>
        <fullName evidence="1">Uncharacterized protein</fullName>
    </submittedName>
</protein>
<dbReference type="Proteomes" id="UP000465361">
    <property type="component" value="Unassembled WGS sequence"/>
</dbReference>
<keyword evidence="2" id="KW-1185">Reference proteome</keyword>
<evidence type="ECO:0000313" key="1">
    <source>
        <dbReference type="EMBL" id="GFG73727.1"/>
    </source>
</evidence>